<sequence length="120" mass="13927">MNSSLLLFPMFVTAFGDIITWEENEFVGIVKYNLQNCDIIIKSLKYFLQYLDNSYVTDNFELDLYRQAVLKDGPLSYNQCFGFVPLLALGAFKDVEHMDKLKTLEHIYLMYQLTGGVMDD</sequence>
<evidence type="ECO:0000259" key="1">
    <source>
        <dbReference type="Pfam" id="PF08906"/>
    </source>
</evidence>
<organism evidence="2 3">
    <name type="scientific">Streptococcus wuxiensis</name>
    <dbReference type="NCBI Taxonomy" id="3095078"/>
    <lineage>
        <taxon>Bacteria</taxon>
        <taxon>Bacillati</taxon>
        <taxon>Bacillota</taxon>
        <taxon>Bacilli</taxon>
        <taxon>Lactobacillales</taxon>
        <taxon>Streptococcaceae</taxon>
        <taxon>Streptococcus</taxon>
    </lineage>
</organism>
<feature type="domain" description="T6SS immunity protein Tdi1 C-terminal" evidence="1">
    <location>
        <begin position="44"/>
        <end position="114"/>
    </location>
</feature>
<name>A0ABU5FRU6_9STRE</name>
<dbReference type="Pfam" id="PF08906">
    <property type="entry name" value="T6SS_Tdi1_C"/>
    <property type="match status" value="1"/>
</dbReference>
<comment type="caution">
    <text evidence="2">The sequence shown here is derived from an EMBL/GenBank/DDBJ whole genome shotgun (WGS) entry which is preliminary data.</text>
</comment>
<dbReference type="InterPro" id="IPR015002">
    <property type="entry name" value="T6SS_Tdi1_C"/>
</dbReference>
<protein>
    <submittedName>
        <fullName evidence="2">DUF1851 domain-containing protein</fullName>
    </submittedName>
</protein>
<reference evidence="2 3" key="1">
    <citation type="submission" date="2023-11" db="EMBL/GenBank/DDBJ databases">
        <title>Streptococcus wuxiensis sp. nov., Streptococcus jiangnanensis sp. nov., Streptococcus fermentans sp. nov., three novel members of the genus Streptococcus isolated from breast milk.</title>
        <authorList>
            <person name="Zhou Y."/>
            <person name="Yang B."/>
        </authorList>
    </citation>
    <scope>NUCLEOTIDE SEQUENCE [LARGE SCALE GENOMIC DNA]</scope>
    <source>
        <strain evidence="2 3">21WXBC0057M1</strain>
    </source>
</reference>
<keyword evidence="3" id="KW-1185">Reference proteome</keyword>
<evidence type="ECO:0000313" key="2">
    <source>
        <dbReference type="EMBL" id="MDY4337153.1"/>
    </source>
</evidence>
<accession>A0ABU5FRU6</accession>
<evidence type="ECO:0000313" key="3">
    <source>
        <dbReference type="Proteomes" id="UP001272345"/>
    </source>
</evidence>
<proteinExistence type="predicted"/>
<dbReference type="Proteomes" id="UP001272345">
    <property type="component" value="Unassembled WGS sequence"/>
</dbReference>
<dbReference type="EMBL" id="JAXHDO010000002">
    <property type="protein sequence ID" value="MDY4337153.1"/>
    <property type="molecule type" value="Genomic_DNA"/>
</dbReference>
<gene>
    <name evidence="2" type="ORF">SPC83_03305</name>
</gene>